<dbReference type="PANTHER" id="PTHR30482:SF10">
    <property type="entry name" value="HIGH-AFFINITY BRANCHED-CHAIN AMINO ACID TRANSPORT PROTEIN BRAE"/>
    <property type="match status" value="1"/>
</dbReference>
<feature type="transmembrane region" description="Helical" evidence="6">
    <location>
        <begin position="6"/>
        <end position="31"/>
    </location>
</feature>
<dbReference type="Pfam" id="PF02653">
    <property type="entry name" value="BPD_transp_2"/>
    <property type="match status" value="1"/>
</dbReference>
<keyword evidence="8" id="KW-1185">Reference proteome</keyword>
<dbReference type="InterPro" id="IPR043428">
    <property type="entry name" value="LivM-like"/>
</dbReference>
<dbReference type="OrthoDB" id="9814461at2"/>
<comment type="subcellular location">
    <subcellularLocation>
        <location evidence="1">Cell membrane</location>
        <topology evidence="1">Multi-pass membrane protein</topology>
    </subcellularLocation>
</comment>
<keyword evidence="4 6" id="KW-1133">Transmembrane helix</keyword>
<feature type="transmembrane region" description="Helical" evidence="6">
    <location>
        <begin position="155"/>
        <end position="176"/>
    </location>
</feature>
<reference evidence="8" key="1">
    <citation type="submission" date="2016-10" db="EMBL/GenBank/DDBJ databases">
        <authorList>
            <person name="Varghese N."/>
            <person name="Submissions S."/>
        </authorList>
    </citation>
    <scope>NUCLEOTIDE SEQUENCE [LARGE SCALE GENOMIC DNA]</scope>
    <source>
        <strain evidence="8">CGMCC 4.5579</strain>
    </source>
</reference>
<accession>A0A1I6AER3</accession>
<evidence type="ECO:0000313" key="7">
    <source>
        <dbReference type="EMBL" id="SFQ67130.1"/>
    </source>
</evidence>
<keyword evidence="5 6" id="KW-0472">Membrane</keyword>
<feature type="transmembrane region" description="Helical" evidence="6">
    <location>
        <begin position="297"/>
        <end position="313"/>
    </location>
</feature>
<name>A0A1I6AER3_9PSEU</name>
<evidence type="ECO:0000256" key="4">
    <source>
        <dbReference type="ARBA" id="ARBA00022989"/>
    </source>
</evidence>
<dbReference type="GO" id="GO:0005886">
    <property type="term" value="C:plasma membrane"/>
    <property type="evidence" value="ECO:0007669"/>
    <property type="project" value="UniProtKB-SubCell"/>
</dbReference>
<keyword evidence="3 6" id="KW-0812">Transmembrane</keyword>
<feature type="transmembrane region" description="Helical" evidence="6">
    <location>
        <begin position="238"/>
        <end position="256"/>
    </location>
</feature>
<dbReference type="Proteomes" id="UP000198727">
    <property type="component" value="Unassembled WGS sequence"/>
</dbReference>
<evidence type="ECO:0000256" key="2">
    <source>
        <dbReference type="ARBA" id="ARBA00022475"/>
    </source>
</evidence>
<feature type="transmembrane region" description="Helical" evidence="6">
    <location>
        <begin position="263"/>
        <end position="285"/>
    </location>
</feature>
<evidence type="ECO:0000256" key="6">
    <source>
        <dbReference type="SAM" id="Phobius"/>
    </source>
</evidence>
<evidence type="ECO:0000256" key="1">
    <source>
        <dbReference type="ARBA" id="ARBA00004651"/>
    </source>
</evidence>
<dbReference type="EMBL" id="FOWW01000012">
    <property type="protein sequence ID" value="SFQ67130.1"/>
    <property type="molecule type" value="Genomic_DNA"/>
</dbReference>
<protein>
    <submittedName>
        <fullName evidence="7">Branched-chain amino acid transport system permease protein</fullName>
    </submittedName>
</protein>
<dbReference type="PANTHER" id="PTHR30482">
    <property type="entry name" value="HIGH-AFFINITY BRANCHED-CHAIN AMINO ACID TRANSPORT SYSTEM PERMEASE"/>
    <property type="match status" value="1"/>
</dbReference>
<dbReference type="CDD" id="cd06581">
    <property type="entry name" value="TM_PBP1_LivM_like"/>
    <property type="match status" value="1"/>
</dbReference>
<dbReference type="STRING" id="587909.SAMN05421810_11255"/>
<organism evidence="7 8">
    <name type="scientific">Amycolatopsis arida</name>
    <dbReference type="NCBI Taxonomy" id="587909"/>
    <lineage>
        <taxon>Bacteria</taxon>
        <taxon>Bacillati</taxon>
        <taxon>Actinomycetota</taxon>
        <taxon>Actinomycetes</taxon>
        <taxon>Pseudonocardiales</taxon>
        <taxon>Pseudonocardiaceae</taxon>
        <taxon>Amycolatopsis</taxon>
    </lineage>
</organism>
<dbReference type="AlphaFoldDB" id="A0A1I6AER3"/>
<evidence type="ECO:0000313" key="8">
    <source>
        <dbReference type="Proteomes" id="UP000198727"/>
    </source>
</evidence>
<dbReference type="InterPro" id="IPR001851">
    <property type="entry name" value="ABC_transp_permease"/>
</dbReference>
<feature type="transmembrane region" description="Helical" evidence="6">
    <location>
        <begin position="65"/>
        <end position="85"/>
    </location>
</feature>
<feature type="transmembrane region" description="Helical" evidence="6">
    <location>
        <begin position="209"/>
        <end position="226"/>
    </location>
</feature>
<sequence>MDFSAILTAAVTGAIGPVAAAYALAAIGLNIHFGYTGLLNFGQVGFMLVGGYGVAISVSEFALPLWVGVLVGVLCAVVLALLLGIPTLRLRADYLAIATIAAGEILRLFYRSSFAEPLTGGVYGLQQFAGDFYELNPYPPGSYGIGPISFSARDLWVATLGWGLVLLGVLLVYLLIHSPWGRVLRSIREDENAARSLGKNVYAYKLQSLVLGGVIGALGGMVMVINTQSASADSFDPVVTFFLYTLLVLGGAGRVLGPVIGSVLFWFVMVFLDALLRQAIATGLIPSTVLADAEVGAVRFALVGLGLLLLMVFRPQGILGRREEMVLDAR</sequence>
<evidence type="ECO:0000256" key="5">
    <source>
        <dbReference type="ARBA" id="ARBA00023136"/>
    </source>
</evidence>
<evidence type="ECO:0000256" key="3">
    <source>
        <dbReference type="ARBA" id="ARBA00022692"/>
    </source>
</evidence>
<dbReference type="RefSeq" id="WP_092535857.1">
    <property type="nucleotide sequence ID" value="NZ_FOWW01000012.1"/>
</dbReference>
<feature type="transmembrane region" description="Helical" evidence="6">
    <location>
        <begin position="38"/>
        <end position="59"/>
    </location>
</feature>
<proteinExistence type="predicted"/>
<keyword evidence="2" id="KW-1003">Cell membrane</keyword>
<dbReference type="GO" id="GO:0015658">
    <property type="term" value="F:branched-chain amino acid transmembrane transporter activity"/>
    <property type="evidence" value="ECO:0007669"/>
    <property type="project" value="InterPro"/>
</dbReference>
<gene>
    <name evidence="7" type="ORF">SAMN05421810_11255</name>
</gene>